<name>A0A2H3BQF7_9AGAR</name>
<evidence type="ECO:0000313" key="2">
    <source>
        <dbReference type="EMBL" id="PBK69182.1"/>
    </source>
</evidence>
<organism evidence="2 3">
    <name type="scientific">Armillaria solidipes</name>
    <dbReference type="NCBI Taxonomy" id="1076256"/>
    <lineage>
        <taxon>Eukaryota</taxon>
        <taxon>Fungi</taxon>
        <taxon>Dikarya</taxon>
        <taxon>Basidiomycota</taxon>
        <taxon>Agaricomycotina</taxon>
        <taxon>Agaricomycetes</taxon>
        <taxon>Agaricomycetidae</taxon>
        <taxon>Agaricales</taxon>
        <taxon>Marasmiineae</taxon>
        <taxon>Physalacriaceae</taxon>
        <taxon>Armillaria</taxon>
    </lineage>
</organism>
<sequence length="75" mass="8570">MPRHSCFIREEVYSFTLWIRLPLSGLLGTCFCTAWSIIQLLDEYPSPRSLSVAICTEISGTQPSAIHLTRDYTEF</sequence>
<evidence type="ECO:0000313" key="3">
    <source>
        <dbReference type="Proteomes" id="UP000218334"/>
    </source>
</evidence>
<reference evidence="3" key="1">
    <citation type="journal article" date="2017" name="Nat. Ecol. Evol.">
        <title>Genome expansion and lineage-specific genetic innovations in the forest pathogenic fungi Armillaria.</title>
        <authorList>
            <person name="Sipos G."/>
            <person name="Prasanna A.N."/>
            <person name="Walter M.C."/>
            <person name="O'Connor E."/>
            <person name="Balint B."/>
            <person name="Krizsan K."/>
            <person name="Kiss B."/>
            <person name="Hess J."/>
            <person name="Varga T."/>
            <person name="Slot J."/>
            <person name="Riley R."/>
            <person name="Boka B."/>
            <person name="Rigling D."/>
            <person name="Barry K."/>
            <person name="Lee J."/>
            <person name="Mihaltcheva S."/>
            <person name="LaButti K."/>
            <person name="Lipzen A."/>
            <person name="Waldron R."/>
            <person name="Moloney N.M."/>
            <person name="Sperisen C."/>
            <person name="Kredics L."/>
            <person name="Vagvoelgyi C."/>
            <person name="Patrignani A."/>
            <person name="Fitzpatrick D."/>
            <person name="Nagy I."/>
            <person name="Doyle S."/>
            <person name="Anderson J.B."/>
            <person name="Grigoriev I.V."/>
            <person name="Gueldener U."/>
            <person name="Muensterkoetter M."/>
            <person name="Nagy L.G."/>
        </authorList>
    </citation>
    <scope>NUCLEOTIDE SEQUENCE [LARGE SCALE GENOMIC DNA]</scope>
    <source>
        <strain evidence="3">28-4</strain>
    </source>
</reference>
<keyword evidence="1" id="KW-0812">Transmembrane</keyword>
<proteinExistence type="predicted"/>
<evidence type="ECO:0000256" key="1">
    <source>
        <dbReference type="SAM" id="Phobius"/>
    </source>
</evidence>
<keyword evidence="3" id="KW-1185">Reference proteome</keyword>
<keyword evidence="1" id="KW-1133">Transmembrane helix</keyword>
<gene>
    <name evidence="2" type="ORF">ARMSODRAFT_957518</name>
</gene>
<feature type="transmembrane region" description="Helical" evidence="1">
    <location>
        <begin position="12"/>
        <end position="38"/>
    </location>
</feature>
<dbReference type="EMBL" id="KZ293430">
    <property type="protein sequence ID" value="PBK69182.1"/>
    <property type="molecule type" value="Genomic_DNA"/>
</dbReference>
<dbReference type="AlphaFoldDB" id="A0A2H3BQF7"/>
<protein>
    <submittedName>
        <fullName evidence="2">Uncharacterized protein</fullName>
    </submittedName>
</protein>
<dbReference type="Proteomes" id="UP000218334">
    <property type="component" value="Unassembled WGS sequence"/>
</dbReference>
<accession>A0A2H3BQF7</accession>
<keyword evidence="1" id="KW-0472">Membrane</keyword>